<organism evidence="2 3">
    <name type="scientific">Mesorhizobium waimense</name>
    <dbReference type="NCBI Taxonomy" id="1300307"/>
    <lineage>
        <taxon>Bacteria</taxon>
        <taxon>Pseudomonadati</taxon>
        <taxon>Pseudomonadota</taxon>
        <taxon>Alphaproteobacteria</taxon>
        <taxon>Hyphomicrobiales</taxon>
        <taxon>Phyllobacteriaceae</taxon>
        <taxon>Mesorhizobium</taxon>
    </lineage>
</organism>
<keyword evidence="3" id="KW-1185">Reference proteome</keyword>
<dbReference type="AlphaFoldDB" id="A0A3A5KNT8"/>
<dbReference type="SUPFAM" id="SSF141371">
    <property type="entry name" value="PilZ domain-like"/>
    <property type="match status" value="1"/>
</dbReference>
<evidence type="ECO:0000313" key="2">
    <source>
        <dbReference type="EMBL" id="RJT34322.1"/>
    </source>
</evidence>
<name>A0A3A5KNT8_9HYPH</name>
<dbReference type="Proteomes" id="UP000272706">
    <property type="component" value="Unassembled WGS sequence"/>
</dbReference>
<evidence type="ECO:0000259" key="1">
    <source>
        <dbReference type="Pfam" id="PF07238"/>
    </source>
</evidence>
<proteinExistence type="predicted"/>
<gene>
    <name evidence="2" type="ORF">D3227_23860</name>
</gene>
<dbReference type="GO" id="GO:0035438">
    <property type="term" value="F:cyclic-di-GMP binding"/>
    <property type="evidence" value="ECO:0007669"/>
    <property type="project" value="InterPro"/>
</dbReference>
<dbReference type="Pfam" id="PF07238">
    <property type="entry name" value="PilZ"/>
    <property type="match status" value="1"/>
</dbReference>
<sequence>MDPSGPRKERRLHAREIVLKEATITTENAEIGCSVRNQHENGAELRVAPGVKIPDRFVLHIQADGATYRAVVRWRRSERLGVQLYGGPPNV</sequence>
<evidence type="ECO:0000313" key="3">
    <source>
        <dbReference type="Proteomes" id="UP000272706"/>
    </source>
</evidence>
<comment type="caution">
    <text evidence="2">The sequence shown here is derived from an EMBL/GenBank/DDBJ whole genome shotgun (WGS) entry which is preliminary data.</text>
</comment>
<dbReference type="OrthoDB" id="7210926at2"/>
<dbReference type="EMBL" id="QZWZ01000020">
    <property type="protein sequence ID" value="RJT34322.1"/>
    <property type="molecule type" value="Genomic_DNA"/>
</dbReference>
<accession>A0A3A5KNT8</accession>
<protein>
    <submittedName>
        <fullName evidence="2">PilZ domain-containing protein</fullName>
    </submittedName>
</protein>
<feature type="domain" description="PilZ" evidence="1">
    <location>
        <begin position="9"/>
        <end position="84"/>
    </location>
</feature>
<reference evidence="2 3" key="1">
    <citation type="submission" date="2018-09" db="EMBL/GenBank/DDBJ databases">
        <title>Mesorhizobium carmichaelinearum sp. nov. isolated from Carmichaelinea spp. root nodules in New Zealand.</title>
        <authorList>
            <person name="De Meyer S.E."/>
        </authorList>
    </citation>
    <scope>NUCLEOTIDE SEQUENCE [LARGE SCALE GENOMIC DNA]</scope>
    <source>
        <strain evidence="2 3">ICMP19557</strain>
    </source>
</reference>
<dbReference type="InterPro" id="IPR009875">
    <property type="entry name" value="PilZ_domain"/>
</dbReference>